<reference evidence="2" key="1">
    <citation type="journal article" date="2020" name="Ecol. Evol.">
        <title>Genome structure and content of the rice root-knot nematode (Meloidogyne graminicola).</title>
        <authorList>
            <person name="Phan N.T."/>
            <person name="Danchin E.G.J."/>
            <person name="Klopp C."/>
            <person name="Perfus-Barbeoch L."/>
            <person name="Kozlowski D.K."/>
            <person name="Koutsovoulos G.D."/>
            <person name="Lopez-Roques C."/>
            <person name="Bouchez O."/>
            <person name="Zahm M."/>
            <person name="Besnard G."/>
            <person name="Bellafiore S."/>
        </authorList>
    </citation>
    <scope>NUCLEOTIDE SEQUENCE</scope>
    <source>
        <strain evidence="2">VN-18</strain>
    </source>
</reference>
<evidence type="ECO:0000313" key="3">
    <source>
        <dbReference type="Proteomes" id="UP000605970"/>
    </source>
</evidence>
<dbReference type="Proteomes" id="UP000605970">
    <property type="component" value="Unassembled WGS sequence"/>
</dbReference>
<accession>A0A8S9ZSG0</accession>
<feature type="transmembrane region" description="Helical" evidence="1">
    <location>
        <begin position="12"/>
        <end position="30"/>
    </location>
</feature>
<evidence type="ECO:0000313" key="2">
    <source>
        <dbReference type="EMBL" id="KAF7636198.1"/>
    </source>
</evidence>
<proteinExistence type="predicted"/>
<evidence type="ECO:0000256" key="1">
    <source>
        <dbReference type="SAM" id="Phobius"/>
    </source>
</evidence>
<keyword evidence="1" id="KW-0812">Transmembrane</keyword>
<comment type="caution">
    <text evidence="2">The sequence shown here is derived from an EMBL/GenBank/DDBJ whole genome shotgun (WGS) entry which is preliminary data.</text>
</comment>
<sequence>MRGSTNSIKNYILFSTCICFIFIFFAYRSLRSNTDISKTDYYDNTSLEDLSEGLVKLIQLTCSKLDQIAEHNICNYKYLNNEKNCLIFSISTSMDFKFETKIAKLLPNCKIRVYDHEGKANGDSDINYKIIKQLIVNKLDDKWLAKIFATEKRKSKINLLRIEAGEETDKIVQSKLLKEHKICHLLINVAGLTNEKLVNFVKKMEKSYGYNLYSAHKLGEQQMNNEEKIIKNSLEDETSNLLDKEQKIQKRERRGGGSTKIPTIIYTMSFINKNCQKEYGIKLNE</sequence>
<dbReference type="OrthoDB" id="5887060at2759"/>
<dbReference type="EMBL" id="JABEBT010000033">
    <property type="protein sequence ID" value="KAF7636198.1"/>
    <property type="molecule type" value="Genomic_DNA"/>
</dbReference>
<dbReference type="AlphaFoldDB" id="A0A8S9ZSG0"/>
<protein>
    <submittedName>
        <fullName evidence="2">Uncharacterized protein</fullName>
    </submittedName>
</protein>
<organism evidence="2 3">
    <name type="scientific">Meloidogyne graminicola</name>
    <dbReference type="NCBI Taxonomy" id="189291"/>
    <lineage>
        <taxon>Eukaryota</taxon>
        <taxon>Metazoa</taxon>
        <taxon>Ecdysozoa</taxon>
        <taxon>Nematoda</taxon>
        <taxon>Chromadorea</taxon>
        <taxon>Rhabditida</taxon>
        <taxon>Tylenchina</taxon>
        <taxon>Tylenchomorpha</taxon>
        <taxon>Tylenchoidea</taxon>
        <taxon>Meloidogynidae</taxon>
        <taxon>Meloidogyninae</taxon>
        <taxon>Meloidogyne</taxon>
    </lineage>
</organism>
<name>A0A8S9ZSG0_9BILA</name>
<keyword evidence="3" id="KW-1185">Reference proteome</keyword>
<keyword evidence="1" id="KW-0472">Membrane</keyword>
<keyword evidence="1" id="KW-1133">Transmembrane helix</keyword>
<gene>
    <name evidence="2" type="ORF">Mgra_00004456</name>
</gene>